<dbReference type="InterPro" id="IPR008984">
    <property type="entry name" value="SMAD_FHA_dom_sf"/>
</dbReference>
<accession>A0ABT9HUJ0</accession>
<dbReference type="Proteomes" id="UP001231109">
    <property type="component" value="Unassembled WGS sequence"/>
</dbReference>
<comment type="caution">
    <text evidence="2">The sequence shown here is derived from an EMBL/GenBank/DDBJ whole genome shotgun (WGS) entry which is preliminary data.</text>
</comment>
<sequence length="442" mass="48611">MNCVLNADEQGCYVGQRDMLLELSVVSYHRLSPRQVAVKRFDAAGGTLGRSEQADWFLPDPERVVSGVHALICHINGEFSVEDKSTNGLFVNRSVDALGQGNRHVLQHGDVLCMGDYEIQVALVDNDSKVNNTAHVNLDVTTPSAVRQSSLSGIPIADVAVSTFSTNSINASNSVASPKSANSAEGNHAQNRQREMTLDDHFSAPTALIPDDWGSDWLNTESEGLPEIPQAKPVATRVNTIEPQQNINDAPACLLAFLRGLGVSEANQQLMNSVQWWEQLGQAFQQSLHGVIEVMRERSNVKSTFRVNQTTFQQRENNPLKFSANIDDAFHNLFNRPGSSFMPAKQAIAEAFADISRHESAIVAGAGGAMEGLLQQLAPQNIEATDFGGSFVDRVNPAQRQARFWQRYKALHIDLAAELKNKDKQGVNDDFIRAYEAFLRQK</sequence>
<gene>
    <name evidence="2" type="primary">tagH</name>
    <name evidence="2" type="ORF">ORJ04_02420</name>
</gene>
<dbReference type="Gene3D" id="2.60.200.20">
    <property type="match status" value="1"/>
</dbReference>
<dbReference type="CDD" id="cd00060">
    <property type="entry name" value="FHA"/>
    <property type="match status" value="1"/>
</dbReference>
<dbReference type="SUPFAM" id="SSF49879">
    <property type="entry name" value="SMAD/FHA domain"/>
    <property type="match status" value="1"/>
</dbReference>
<feature type="domain" description="FHA" evidence="1">
    <location>
        <begin position="46"/>
        <end position="92"/>
    </location>
</feature>
<dbReference type="InterPro" id="IPR046883">
    <property type="entry name" value="T6SS_FHA_C"/>
</dbReference>
<dbReference type="InterPro" id="IPR017735">
    <property type="entry name" value="T6SS_FHA"/>
</dbReference>
<name>A0ABT9HUJ0_9GAMM</name>
<dbReference type="EMBL" id="JAPJDZ010000003">
    <property type="protein sequence ID" value="MDP5134798.1"/>
    <property type="molecule type" value="Genomic_DNA"/>
</dbReference>
<evidence type="ECO:0000313" key="3">
    <source>
        <dbReference type="Proteomes" id="UP001231109"/>
    </source>
</evidence>
<evidence type="ECO:0000259" key="1">
    <source>
        <dbReference type="PROSITE" id="PS50006"/>
    </source>
</evidence>
<reference evidence="2 3" key="1">
    <citation type="submission" date="2022-11" db="EMBL/GenBank/DDBJ databases">
        <title>Viruses from the air-sea interface of a natural surface slick.</title>
        <authorList>
            <person name="Rahlff J."/>
            <person name="Holmfeldt K."/>
        </authorList>
    </citation>
    <scope>NUCLEOTIDE SEQUENCE [LARGE SCALE GENOMIC DNA]</scope>
    <source>
        <strain evidence="2 3">SMS4</strain>
    </source>
</reference>
<dbReference type="Pfam" id="PF00498">
    <property type="entry name" value="FHA"/>
    <property type="match status" value="1"/>
</dbReference>
<protein>
    <submittedName>
        <fullName evidence="2">Type VI secretion system-associated FHA domain protein TagH</fullName>
    </submittedName>
</protein>
<dbReference type="NCBIfam" id="TIGR03354">
    <property type="entry name" value="VI_FHA"/>
    <property type="match status" value="1"/>
</dbReference>
<organism evidence="2 3">
    <name type="scientific">Rheinheimera baltica</name>
    <dbReference type="NCBI Taxonomy" id="67576"/>
    <lineage>
        <taxon>Bacteria</taxon>
        <taxon>Pseudomonadati</taxon>
        <taxon>Pseudomonadota</taxon>
        <taxon>Gammaproteobacteria</taxon>
        <taxon>Chromatiales</taxon>
        <taxon>Chromatiaceae</taxon>
        <taxon>Rheinheimera</taxon>
    </lineage>
</organism>
<keyword evidence="3" id="KW-1185">Reference proteome</keyword>
<dbReference type="Pfam" id="PF20232">
    <property type="entry name" value="T6SS_FHA_C"/>
    <property type="match status" value="1"/>
</dbReference>
<evidence type="ECO:0000313" key="2">
    <source>
        <dbReference type="EMBL" id="MDP5134798.1"/>
    </source>
</evidence>
<proteinExistence type="predicted"/>
<dbReference type="InterPro" id="IPR000253">
    <property type="entry name" value="FHA_dom"/>
</dbReference>
<dbReference type="RefSeq" id="WP_305973566.1">
    <property type="nucleotide sequence ID" value="NZ_JAPJDZ010000003.1"/>
</dbReference>
<dbReference type="PROSITE" id="PS50006">
    <property type="entry name" value="FHA_DOMAIN"/>
    <property type="match status" value="1"/>
</dbReference>